<keyword evidence="2" id="KW-1185">Reference proteome</keyword>
<dbReference type="HOGENOM" id="CLU_1864189_0_0_0"/>
<sequence length="137" mass="16059">MKQLIDAIFQKELGDFKSLIGYVYRLKEISKILGFDTLYKSRSTERERRPAIVEDNGKNSLKILFLSTKSYSRIKVDINKFCVISEDFECAELVLKSSYAFNYHKKLVFKLPRKVIEESFVKCGLCRKNIKNFIEVI</sequence>
<dbReference type="STRING" id="484019.THA_320"/>
<evidence type="ECO:0000313" key="2">
    <source>
        <dbReference type="Proteomes" id="UP000002453"/>
    </source>
</evidence>
<dbReference type="Proteomes" id="UP000002453">
    <property type="component" value="Chromosome"/>
</dbReference>
<dbReference type="EMBL" id="CP001185">
    <property type="protein sequence ID" value="ACJ74820.1"/>
    <property type="molecule type" value="Genomic_DNA"/>
</dbReference>
<protein>
    <submittedName>
        <fullName evidence="1">Uncharacterized protein</fullName>
    </submittedName>
</protein>
<organism evidence="1 2">
    <name type="scientific">Thermosipho africanus (strain TCF52B)</name>
    <dbReference type="NCBI Taxonomy" id="484019"/>
    <lineage>
        <taxon>Bacteria</taxon>
        <taxon>Thermotogati</taxon>
        <taxon>Thermotogota</taxon>
        <taxon>Thermotogae</taxon>
        <taxon>Thermotogales</taxon>
        <taxon>Fervidobacteriaceae</taxon>
        <taxon>Thermosipho</taxon>
    </lineage>
</organism>
<dbReference type="OrthoDB" id="48041at2"/>
<reference evidence="1 2" key="1">
    <citation type="journal article" date="2009" name="J. Bacteriol.">
        <title>The genome of Thermosipho africanus TCF52B: lateral genetic connections to the Firmicutes and Archaea.</title>
        <authorList>
            <person name="Nesboe C.L."/>
            <person name="Bapteste E."/>
            <person name="Curtis B."/>
            <person name="Dahle H."/>
            <person name="Lopez P."/>
            <person name="Macleod D."/>
            <person name="Dlutek M."/>
            <person name="Bowman S."/>
            <person name="Zhaxybayeva O."/>
            <person name="Birkeland N.-K."/>
            <person name="Doolittle W.F."/>
        </authorList>
    </citation>
    <scope>NUCLEOTIDE SEQUENCE [LARGE SCALE GENOMIC DNA]</scope>
    <source>
        <strain evidence="1 2">TCF52B</strain>
    </source>
</reference>
<name>B7IFF6_THEAB</name>
<evidence type="ECO:0000313" key="1">
    <source>
        <dbReference type="EMBL" id="ACJ74820.1"/>
    </source>
</evidence>
<dbReference type="RefSeq" id="WP_004103949.1">
    <property type="nucleotide sequence ID" value="NC_011653.1"/>
</dbReference>
<gene>
    <name evidence="1" type="ordered locus">THA_320</name>
</gene>
<accession>B7IFF6</accession>
<dbReference type="AlphaFoldDB" id="B7IFF6"/>
<dbReference type="KEGG" id="taf:THA_320"/>
<proteinExistence type="predicted"/>